<dbReference type="EMBL" id="CP002026">
    <property type="protein sequence ID" value="ADH90768.1"/>
    <property type="molecule type" value="Genomic_DNA"/>
</dbReference>
<evidence type="ECO:0000256" key="1">
    <source>
        <dbReference type="ARBA" id="ARBA00023002"/>
    </source>
</evidence>
<gene>
    <name evidence="4" type="ordered locus">Snov_3494</name>
</gene>
<proteinExistence type="inferred from homology"/>
<accession>D7A9K6</accession>
<dbReference type="KEGG" id="sno:Snov_3494"/>
<dbReference type="Pfam" id="PF01370">
    <property type="entry name" value="Epimerase"/>
    <property type="match status" value="1"/>
</dbReference>
<organism evidence="4 5">
    <name type="scientific">Ancylobacter novellus (strain ATCC 8093 / DSM 506 / JCM 20403 / CCM 1077 / IAM 12100 / NBRC 12443 / NCIMB 10456)</name>
    <name type="common">Starkeya novella</name>
    <dbReference type="NCBI Taxonomy" id="639283"/>
    <lineage>
        <taxon>Bacteria</taxon>
        <taxon>Pseudomonadati</taxon>
        <taxon>Pseudomonadota</taxon>
        <taxon>Alphaproteobacteria</taxon>
        <taxon>Hyphomicrobiales</taxon>
        <taxon>Xanthobacteraceae</taxon>
        <taxon>Ancylobacter</taxon>
    </lineage>
</organism>
<comment type="similarity">
    <text evidence="2">Belongs to the NAD(P)-dependent epimerase/dehydratase family. Dihydroflavonol-4-reductase subfamily.</text>
</comment>
<dbReference type="eggNOG" id="COG0451">
    <property type="taxonomic scope" value="Bacteria"/>
</dbReference>
<dbReference type="GO" id="GO:0016616">
    <property type="term" value="F:oxidoreductase activity, acting on the CH-OH group of donors, NAD or NADP as acceptor"/>
    <property type="evidence" value="ECO:0007669"/>
    <property type="project" value="TreeGrafter"/>
</dbReference>
<evidence type="ECO:0000313" key="4">
    <source>
        <dbReference type="EMBL" id="ADH90768.1"/>
    </source>
</evidence>
<dbReference type="AlphaFoldDB" id="D7A9K6"/>
<name>D7A9K6_ANCN5</name>
<keyword evidence="1" id="KW-0560">Oxidoreductase</keyword>
<evidence type="ECO:0000259" key="3">
    <source>
        <dbReference type="Pfam" id="PF01370"/>
    </source>
</evidence>
<sequence length="341" mass="35853">MAKVLVTGGSGFIAAHVMLRLLEEGHEVRATLRKLSRAEEVRAMLMTGGAAEAKVEFHAADLTADAGWAEAAAGVDYVMHVASPLPAAMAGTDAELVGPARDGTLRVLRAAREAGVKRVVVTSSFAAVGYGHVPGKPRYDETDWSNPDGPGVDAYVRSKTLAERAAWDFVGREGGGMELAAVNPVGVMGPALGTDLSASLDLVRTLLAGTLPATPRVYFGLVDVRDVAELHLRAMTEPAAAGERFLATAGDALSLHEMAQMLRAGLGAAARRVPRFEMPDFLVRLVALALPMARAAVPRLGIVRSASNEKAKRLLGWAPRPPEEALLATAESLIRFGVVKG</sequence>
<reference evidence="4 5" key="1">
    <citation type="journal article" date="2012" name="Stand. Genomic Sci.">
        <title>Complete genome sequence of the facultatively chemolithoautotrophic and methylotrophic alpha Proteobacterium Starkeya novella type strain (ATCC 8093(T)).</title>
        <authorList>
            <person name="Kappler U."/>
            <person name="Davenport K."/>
            <person name="Beatson S."/>
            <person name="Lucas S."/>
            <person name="Lapidus A."/>
            <person name="Copeland A."/>
            <person name="Berry K.W."/>
            <person name="Glavina Del Rio T."/>
            <person name="Hammon N."/>
            <person name="Dalin E."/>
            <person name="Tice H."/>
            <person name="Pitluck S."/>
            <person name="Richardson P."/>
            <person name="Bruce D."/>
            <person name="Goodwin L.A."/>
            <person name="Han C."/>
            <person name="Tapia R."/>
            <person name="Detter J.C."/>
            <person name="Chang Y.J."/>
            <person name="Jeffries C.D."/>
            <person name="Land M."/>
            <person name="Hauser L."/>
            <person name="Kyrpides N.C."/>
            <person name="Goker M."/>
            <person name="Ivanova N."/>
            <person name="Klenk H.P."/>
            <person name="Woyke T."/>
        </authorList>
    </citation>
    <scope>NUCLEOTIDE SEQUENCE [LARGE SCALE GENOMIC DNA]</scope>
    <source>
        <strain evidence="5">ATCC 8093 / DSM 506 / JCM 20403 / CCM 1077 / IAM 12100 / NBRC 12443 / NCIMB 10456</strain>
    </source>
</reference>
<dbReference type="FunFam" id="3.40.50.720:FF:000336">
    <property type="entry name" value="Aldehyde reductase"/>
    <property type="match status" value="1"/>
</dbReference>
<dbReference type="InterPro" id="IPR050425">
    <property type="entry name" value="NAD(P)_dehydrat-like"/>
</dbReference>
<feature type="domain" description="NAD-dependent epimerase/dehydratase" evidence="3">
    <location>
        <begin position="4"/>
        <end position="241"/>
    </location>
</feature>
<keyword evidence="5" id="KW-1185">Reference proteome</keyword>
<dbReference type="CDD" id="cd05227">
    <property type="entry name" value="AR_SDR_e"/>
    <property type="match status" value="1"/>
</dbReference>
<evidence type="ECO:0000256" key="2">
    <source>
        <dbReference type="ARBA" id="ARBA00023445"/>
    </source>
</evidence>
<dbReference type="PANTHER" id="PTHR10366:SF564">
    <property type="entry name" value="STEROL-4-ALPHA-CARBOXYLATE 3-DEHYDROGENASE, DECARBOXYLATING"/>
    <property type="match status" value="1"/>
</dbReference>
<dbReference type="InterPro" id="IPR036291">
    <property type="entry name" value="NAD(P)-bd_dom_sf"/>
</dbReference>
<dbReference type="SUPFAM" id="SSF51735">
    <property type="entry name" value="NAD(P)-binding Rossmann-fold domains"/>
    <property type="match status" value="1"/>
</dbReference>
<dbReference type="Proteomes" id="UP000006633">
    <property type="component" value="Chromosome"/>
</dbReference>
<dbReference type="HOGENOM" id="CLU_007383_9_2_5"/>
<dbReference type="STRING" id="639283.Snov_3494"/>
<evidence type="ECO:0000313" key="5">
    <source>
        <dbReference type="Proteomes" id="UP000006633"/>
    </source>
</evidence>
<dbReference type="OrthoDB" id="9778052at2"/>
<dbReference type="Gene3D" id="3.40.50.720">
    <property type="entry name" value="NAD(P)-binding Rossmann-like Domain"/>
    <property type="match status" value="1"/>
</dbReference>
<protein>
    <submittedName>
        <fullName evidence="4">NAD-dependent epimerase/dehydratase</fullName>
    </submittedName>
</protein>
<dbReference type="RefSeq" id="WP_013168269.1">
    <property type="nucleotide sequence ID" value="NC_014217.1"/>
</dbReference>
<dbReference type="PANTHER" id="PTHR10366">
    <property type="entry name" value="NAD DEPENDENT EPIMERASE/DEHYDRATASE"/>
    <property type="match status" value="1"/>
</dbReference>
<dbReference type="InterPro" id="IPR001509">
    <property type="entry name" value="Epimerase_deHydtase"/>
</dbReference>